<dbReference type="PANTHER" id="PTHR14269:SF62">
    <property type="entry name" value="CDP-DIACYLGLYCEROL--GLYCEROL-3-PHOSPHATE 3-PHOSPHATIDYLTRANSFERASE 1, CHLOROPLASTIC"/>
    <property type="match status" value="1"/>
</dbReference>
<dbReference type="Pfam" id="PF01066">
    <property type="entry name" value="CDP-OH_P_transf"/>
    <property type="match status" value="1"/>
</dbReference>
<evidence type="ECO:0000256" key="6">
    <source>
        <dbReference type="ARBA" id="ARBA00014944"/>
    </source>
</evidence>
<dbReference type="InterPro" id="IPR004570">
    <property type="entry name" value="Phosphatidylglycerol_P_synth"/>
</dbReference>
<keyword evidence="9 18" id="KW-0812">Transmembrane</keyword>
<name>A0A5C0UE08_9PROT</name>
<evidence type="ECO:0000256" key="10">
    <source>
        <dbReference type="ARBA" id="ARBA00022989"/>
    </source>
</evidence>
<reference evidence="19 20" key="1">
    <citation type="submission" date="2019-08" db="EMBL/GenBank/DDBJ databases">
        <title>Highly reduced genomes of protist endosymbionts show evolutionary convergence.</title>
        <authorList>
            <person name="George E."/>
            <person name="Husnik F."/>
            <person name="Tashyreva D."/>
            <person name="Prokopchuk G."/>
            <person name="Horak A."/>
            <person name="Kwong W.K."/>
            <person name="Lukes J."/>
            <person name="Keeling P.J."/>
        </authorList>
    </citation>
    <scope>NUCLEOTIDE SEQUENCE [LARGE SCALE GENOMIC DNA]</scope>
    <source>
        <strain evidence="19">1605</strain>
    </source>
</reference>
<evidence type="ECO:0000256" key="5">
    <source>
        <dbReference type="ARBA" id="ARBA00013170"/>
    </source>
</evidence>
<evidence type="ECO:0000256" key="14">
    <source>
        <dbReference type="ARBA" id="ARBA00023264"/>
    </source>
</evidence>
<comment type="subcellular location">
    <subcellularLocation>
        <location evidence="1">Membrane</location>
        <topology evidence="1">Multi-pass membrane protein</topology>
    </subcellularLocation>
</comment>
<protein>
    <recommendedName>
        <fullName evidence="6 16">CDP-diacylglycerol--glycerol-3-phosphate 3-phosphatidyltransferase</fullName>
        <ecNumber evidence="5 16">2.7.8.5</ecNumber>
    </recommendedName>
</protein>
<evidence type="ECO:0000256" key="8">
    <source>
        <dbReference type="ARBA" id="ARBA00022679"/>
    </source>
</evidence>
<dbReference type="InterPro" id="IPR000462">
    <property type="entry name" value="CDP-OH_P_trans"/>
</dbReference>
<feature type="transmembrane region" description="Helical" evidence="18">
    <location>
        <begin position="123"/>
        <end position="144"/>
    </location>
</feature>
<evidence type="ECO:0000256" key="4">
    <source>
        <dbReference type="ARBA" id="ARBA00010441"/>
    </source>
</evidence>
<evidence type="ECO:0000313" key="20">
    <source>
        <dbReference type="Proteomes" id="UP000325155"/>
    </source>
</evidence>
<dbReference type="InterPro" id="IPR050324">
    <property type="entry name" value="CDP-alcohol_PTase-I"/>
</dbReference>
<dbReference type="Proteomes" id="UP000325155">
    <property type="component" value="Chromosome"/>
</dbReference>
<keyword evidence="20" id="KW-1185">Reference proteome</keyword>
<dbReference type="GO" id="GO:0008444">
    <property type="term" value="F:CDP-diacylglycerol-glycerol-3-phosphate 3-phosphatidyltransferase activity"/>
    <property type="evidence" value="ECO:0007669"/>
    <property type="project" value="UniProtKB-UniRule"/>
</dbReference>
<organism evidence="19 20">
    <name type="scientific">Candidatus Cytomitobacter indipagum</name>
    <dbReference type="NCBI Taxonomy" id="2601575"/>
    <lineage>
        <taxon>Bacteria</taxon>
        <taxon>Pseudomonadati</taxon>
        <taxon>Pseudomonadota</taxon>
        <taxon>Alphaproteobacteria</taxon>
        <taxon>Holosporales</taxon>
        <taxon>Holosporaceae</taxon>
        <taxon>Candidatus Cytomitobacter</taxon>
    </lineage>
</organism>
<evidence type="ECO:0000256" key="2">
    <source>
        <dbReference type="ARBA" id="ARBA00005042"/>
    </source>
</evidence>
<evidence type="ECO:0000313" key="19">
    <source>
        <dbReference type="EMBL" id="QEK37940.1"/>
    </source>
</evidence>
<dbReference type="PANTHER" id="PTHR14269">
    <property type="entry name" value="CDP-DIACYLGLYCEROL--GLYCEROL-3-PHOSPHATE 3-PHOSPHATIDYLTRANSFERASE-RELATED"/>
    <property type="match status" value="1"/>
</dbReference>
<dbReference type="GO" id="GO:0016020">
    <property type="term" value="C:membrane"/>
    <property type="evidence" value="ECO:0007669"/>
    <property type="project" value="UniProtKB-SubCell"/>
</dbReference>
<keyword evidence="8 17" id="KW-0808">Transferase</keyword>
<dbReference type="AlphaFoldDB" id="A0A5C0UE08"/>
<keyword evidence="13" id="KW-0594">Phospholipid biosynthesis</keyword>
<gene>
    <name evidence="19" type="primary">pgsA</name>
    <name evidence="19" type="ORF">FZC35_00905</name>
</gene>
<keyword evidence="10 18" id="KW-1133">Transmembrane helix</keyword>
<accession>A0A5C0UE08</accession>
<comment type="pathway">
    <text evidence="3">Lipid metabolism.</text>
</comment>
<dbReference type="InterPro" id="IPR048254">
    <property type="entry name" value="CDP_ALCOHOL_P_TRANSF_CS"/>
</dbReference>
<keyword evidence="12 18" id="KW-0472">Membrane</keyword>
<evidence type="ECO:0000256" key="13">
    <source>
        <dbReference type="ARBA" id="ARBA00023209"/>
    </source>
</evidence>
<dbReference type="OrthoDB" id="9796672at2"/>
<dbReference type="KEGG" id="cip:FZC35_00905"/>
<evidence type="ECO:0000256" key="18">
    <source>
        <dbReference type="SAM" id="Phobius"/>
    </source>
</evidence>
<comment type="similarity">
    <text evidence="4 17">Belongs to the CDP-alcohol phosphatidyltransferase class-I family.</text>
</comment>
<keyword evidence="7" id="KW-0444">Lipid biosynthesis</keyword>
<evidence type="ECO:0000256" key="9">
    <source>
        <dbReference type="ARBA" id="ARBA00022692"/>
    </source>
</evidence>
<comment type="catalytic activity">
    <reaction evidence="15">
        <text>a CDP-1,2-diacyl-sn-glycerol + sn-glycerol 3-phosphate = a 1,2-diacyl-sn-glycero-3-phospho-(1'-sn-glycero-3'-phosphate) + CMP + H(+)</text>
        <dbReference type="Rhea" id="RHEA:12593"/>
        <dbReference type="ChEBI" id="CHEBI:15378"/>
        <dbReference type="ChEBI" id="CHEBI:57597"/>
        <dbReference type="ChEBI" id="CHEBI:58332"/>
        <dbReference type="ChEBI" id="CHEBI:60110"/>
        <dbReference type="ChEBI" id="CHEBI:60377"/>
        <dbReference type="EC" id="2.7.8.5"/>
    </reaction>
</comment>
<evidence type="ECO:0000256" key="7">
    <source>
        <dbReference type="ARBA" id="ARBA00022516"/>
    </source>
</evidence>
<sequence length="173" mass="19782">MLLLLLPNIITMFRIIATPAICILISYEVYFYSCILFASACLSDFLDGYIARAYKMTSKFGQHFDSFADKFLITSVSIALLQNRIVCDFHVIPIYMIIARNLLMYFMRNYMNSAKKKNIESNMMGKCTTFIQMVSMFFLIGGLIKLGLAMLWASMICAVISFIGYFIHVLNSD</sequence>
<evidence type="ECO:0000256" key="17">
    <source>
        <dbReference type="RuleBase" id="RU003750"/>
    </source>
</evidence>
<evidence type="ECO:0000256" key="12">
    <source>
        <dbReference type="ARBA" id="ARBA00023136"/>
    </source>
</evidence>
<dbReference type="PIRSF" id="PIRSF000847">
    <property type="entry name" value="Phos_ph_gly_syn"/>
    <property type="match status" value="1"/>
</dbReference>
<dbReference type="InterPro" id="IPR043130">
    <property type="entry name" value="CDP-OH_PTrfase_TM_dom"/>
</dbReference>
<comment type="pathway">
    <text evidence="2">Phospholipid metabolism; phosphatidylglycerol biosynthesis; phosphatidylglycerol from CDP-diacylglycerol: step 1/2.</text>
</comment>
<dbReference type="Gene3D" id="1.20.120.1760">
    <property type="match status" value="1"/>
</dbReference>
<dbReference type="EMBL" id="CP043315">
    <property type="protein sequence ID" value="QEK37940.1"/>
    <property type="molecule type" value="Genomic_DNA"/>
</dbReference>
<dbReference type="RefSeq" id="WP_148980787.1">
    <property type="nucleotide sequence ID" value="NZ_CP043315.1"/>
</dbReference>
<feature type="transmembrane region" description="Helical" evidence="18">
    <location>
        <begin position="92"/>
        <end position="111"/>
    </location>
</feature>
<evidence type="ECO:0000256" key="11">
    <source>
        <dbReference type="ARBA" id="ARBA00023098"/>
    </source>
</evidence>
<dbReference type="GO" id="GO:0046474">
    <property type="term" value="P:glycerophospholipid biosynthetic process"/>
    <property type="evidence" value="ECO:0007669"/>
    <property type="project" value="TreeGrafter"/>
</dbReference>
<feature type="transmembrane region" description="Helical" evidence="18">
    <location>
        <begin position="29"/>
        <end position="46"/>
    </location>
</feature>
<evidence type="ECO:0000256" key="3">
    <source>
        <dbReference type="ARBA" id="ARBA00005189"/>
    </source>
</evidence>
<dbReference type="EC" id="2.7.8.5" evidence="5 16"/>
<keyword evidence="11" id="KW-0443">Lipid metabolism</keyword>
<feature type="transmembrane region" description="Helical" evidence="18">
    <location>
        <begin position="150"/>
        <end position="170"/>
    </location>
</feature>
<evidence type="ECO:0000256" key="15">
    <source>
        <dbReference type="ARBA" id="ARBA00048586"/>
    </source>
</evidence>
<evidence type="ECO:0000256" key="16">
    <source>
        <dbReference type="NCBIfam" id="TIGR00560"/>
    </source>
</evidence>
<keyword evidence="14" id="KW-1208">Phospholipid metabolism</keyword>
<proteinExistence type="inferred from homology"/>
<evidence type="ECO:0000256" key="1">
    <source>
        <dbReference type="ARBA" id="ARBA00004141"/>
    </source>
</evidence>
<dbReference type="NCBIfam" id="TIGR00560">
    <property type="entry name" value="pgsA"/>
    <property type="match status" value="1"/>
</dbReference>
<dbReference type="PROSITE" id="PS00379">
    <property type="entry name" value="CDP_ALCOHOL_P_TRANSF"/>
    <property type="match status" value="1"/>
</dbReference>